<gene>
    <name evidence="1" type="ORF">ALGA_3238</name>
</gene>
<evidence type="ECO:0000313" key="2">
    <source>
        <dbReference type="Proteomes" id="UP000218267"/>
    </source>
</evidence>
<dbReference type="KEGG" id="mbas:ALGA_3238"/>
<keyword evidence="2" id="KW-1185">Reference proteome</keyword>
<reference evidence="1 2" key="1">
    <citation type="journal article" date="2018" name="Mar. Genomics">
        <title>Complete genome sequence of Marinifilaceae bacterium strain SPP2, isolated from the Antarctic marine sediment.</title>
        <authorList>
            <person name="Watanabe M."/>
            <person name="Kojima H."/>
            <person name="Fukui M."/>
        </authorList>
    </citation>
    <scope>NUCLEOTIDE SEQUENCE [LARGE SCALE GENOMIC DNA]</scope>
    <source>
        <strain evidence="1 2">SPP2</strain>
    </source>
</reference>
<dbReference type="OrthoDB" id="1467107at2"/>
<dbReference type="RefSeq" id="WP_096431043.1">
    <property type="nucleotide sequence ID" value="NZ_AP018042.1"/>
</dbReference>
<dbReference type="PROSITE" id="PS51257">
    <property type="entry name" value="PROKAR_LIPOPROTEIN"/>
    <property type="match status" value="1"/>
</dbReference>
<name>A0A1Y1CM87_9BACT</name>
<accession>A0A1Y1CM87</accession>
<evidence type="ECO:0000313" key="1">
    <source>
        <dbReference type="EMBL" id="BAX81538.1"/>
    </source>
</evidence>
<protein>
    <recommendedName>
        <fullName evidence="3">DUF4412 domain-containing protein</fullName>
    </recommendedName>
</protein>
<reference evidence="2" key="2">
    <citation type="journal article" date="2020" name="Antonie Van Leeuwenhoek">
        <title>Labilibaculum antarcticum sp. nov., a novel facultative anaerobic, psychrotorelant bacterium isolated from marine sediment of Antarctica.</title>
        <authorList>
            <person name="Watanabe M."/>
            <person name="Kojima H."/>
            <person name="Fukui M."/>
        </authorList>
    </citation>
    <scope>NUCLEOTIDE SEQUENCE [LARGE SCALE GENOMIC DNA]</scope>
    <source>
        <strain evidence="2">SPP2</strain>
    </source>
</reference>
<proteinExistence type="predicted"/>
<dbReference type="EMBL" id="AP018042">
    <property type="protein sequence ID" value="BAX81538.1"/>
    <property type="molecule type" value="Genomic_DNA"/>
</dbReference>
<dbReference type="AlphaFoldDB" id="A0A1Y1CM87"/>
<evidence type="ECO:0008006" key="3">
    <source>
        <dbReference type="Google" id="ProtNLM"/>
    </source>
</evidence>
<organism evidence="1 2">
    <name type="scientific">Labilibaculum antarcticum</name>
    <dbReference type="NCBI Taxonomy" id="1717717"/>
    <lineage>
        <taxon>Bacteria</taxon>
        <taxon>Pseudomonadati</taxon>
        <taxon>Bacteroidota</taxon>
        <taxon>Bacteroidia</taxon>
        <taxon>Marinilabiliales</taxon>
        <taxon>Marinifilaceae</taxon>
        <taxon>Labilibaculum</taxon>
    </lineage>
</organism>
<sequence>MKQGLSIILILLLVTGCKLKSETDNKINEGIITYDVSYFTSEKDNPIIALLPNKVELRFKDNNICLISEGYLGFFSTKFISRYENKSSNILLKVLSNKLNYEFPKDEVAFVYSQLPPTKIEYQDSTKHIAGYECKQATIYLDDQSKTKVDVFYTIDIGLKDPNRNTPLYGIPGVLMEFETTMNQVKTKFTAQSVNLISVSEEDFNIPEEYVLSDLKTLKKYIVDFN</sequence>
<dbReference type="Proteomes" id="UP000218267">
    <property type="component" value="Chromosome"/>
</dbReference>